<dbReference type="GO" id="GO:0003924">
    <property type="term" value="F:GTPase activity"/>
    <property type="evidence" value="ECO:0007669"/>
    <property type="project" value="TreeGrafter"/>
</dbReference>
<evidence type="ECO:0000256" key="3">
    <source>
        <dbReference type="ARBA" id="ARBA00023134"/>
    </source>
</evidence>
<reference evidence="6" key="1">
    <citation type="submission" date="2022-11" db="UniProtKB">
        <authorList>
            <consortium name="WormBaseParasite"/>
        </authorList>
    </citation>
    <scope>IDENTIFICATION</scope>
</reference>
<evidence type="ECO:0000259" key="4">
    <source>
        <dbReference type="Pfam" id="PF00679"/>
    </source>
</evidence>
<dbReference type="InterPro" id="IPR035647">
    <property type="entry name" value="EFG_III/V"/>
</dbReference>
<dbReference type="SUPFAM" id="SSF54980">
    <property type="entry name" value="EF-G C-terminal domain-like"/>
    <property type="match status" value="1"/>
</dbReference>
<dbReference type="InterPro" id="IPR014721">
    <property type="entry name" value="Ribsml_uS5_D2-typ_fold_subgr"/>
</dbReference>
<evidence type="ECO:0000313" key="6">
    <source>
        <dbReference type="WBParaSite" id="jg3007"/>
    </source>
</evidence>
<proteinExistence type="predicted"/>
<organism evidence="5 6">
    <name type="scientific">Ditylenchus dipsaci</name>
    <dbReference type="NCBI Taxonomy" id="166011"/>
    <lineage>
        <taxon>Eukaryota</taxon>
        <taxon>Metazoa</taxon>
        <taxon>Ecdysozoa</taxon>
        <taxon>Nematoda</taxon>
        <taxon>Chromadorea</taxon>
        <taxon>Rhabditida</taxon>
        <taxon>Tylenchina</taxon>
        <taxon>Tylenchomorpha</taxon>
        <taxon>Sphaerularioidea</taxon>
        <taxon>Anguinidae</taxon>
        <taxon>Anguininae</taxon>
        <taxon>Ditylenchus</taxon>
    </lineage>
</organism>
<dbReference type="Gene3D" id="3.30.230.10">
    <property type="match status" value="1"/>
</dbReference>
<dbReference type="GO" id="GO:0005525">
    <property type="term" value="F:GTP binding"/>
    <property type="evidence" value="ECO:0007669"/>
    <property type="project" value="UniProtKB-KW"/>
</dbReference>
<dbReference type="GO" id="GO:0032790">
    <property type="term" value="P:ribosome disassembly"/>
    <property type="evidence" value="ECO:0007669"/>
    <property type="project" value="TreeGrafter"/>
</dbReference>
<keyword evidence="3" id="KW-0342">GTP-binding</keyword>
<keyword evidence="5" id="KW-1185">Reference proteome</keyword>
<dbReference type="Proteomes" id="UP000887574">
    <property type="component" value="Unplaced"/>
</dbReference>
<dbReference type="SUPFAM" id="SSF54211">
    <property type="entry name" value="Ribosomal protein S5 domain 2-like"/>
    <property type="match status" value="1"/>
</dbReference>
<dbReference type="Pfam" id="PF00679">
    <property type="entry name" value="EFG_C"/>
    <property type="match status" value="1"/>
</dbReference>
<dbReference type="GO" id="GO:0032543">
    <property type="term" value="P:mitochondrial translation"/>
    <property type="evidence" value="ECO:0007669"/>
    <property type="project" value="TreeGrafter"/>
</dbReference>
<evidence type="ECO:0000256" key="1">
    <source>
        <dbReference type="ARBA" id="ARBA00022741"/>
    </source>
</evidence>
<sequence>MPNDRGSELEEAEDRSRKDQHYLSSEVTSLYLSVSNEMDTEIPLANFVLITSVDNKLEIGVDHVVIQKSSRVQAFKVTVSIDNSEDDSAPAIKPSWLKVINEGCQLALYNGPVLGFPVCNLTITLRSLSTSGNRVNLALLSAAASRCVKEALERSAVSLIEPIMSVEVTLVSNEQGQISSDAVLQELSQRRANIQKIEQDNYGHLFIIHASIPLSETQEFPAVLGEKAQAEYYSQD</sequence>
<dbReference type="PANTHER" id="PTHR43261:SF1">
    <property type="entry name" value="RIBOSOME-RELEASING FACTOR 2, MITOCHONDRIAL"/>
    <property type="match status" value="1"/>
</dbReference>
<name>A0A915E6Z9_9BILA</name>
<dbReference type="WBParaSite" id="jg3007">
    <property type="protein sequence ID" value="jg3007"/>
    <property type="gene ID" value="jg3007"/>
</dbReference>
<evidence type="ECO:0000256" key="2">
    <source>
        <dbReference type="ARBA" id="ARBA00022917"/>
    </source>
</evidence>
<keyword evidence="1" id="KW-0547">Nucleotide-binding</keyword>
<protein>
    <submittedName>
        <fullName evidence="6">Elongation factor EFG domain-containing protein</fullName>
    </submittedName>
</protein>
<keyword evidence="2" id="KW-0648">Protein biosynthesis</keyword>
<dbReference type="GO" id="GO:0005739">
    <property type="term" value="C:mitochondrion"/>
    <property type="evidence" value="ECO:0007669"/>
    <property type="project" value="TreeGrafter"/>
</dbReference>
<dbReference type="PANTHER" id="PTHR43261">
    <property type="entry name" value="TRANSLATION ELONGATION FACTOR G-RELATED"/>
    <property type="match status" value="1"/>
</dbReference>
<accession>A0A915E6Z9</accession>
<evidence type="ECO:0000313" key="5">
    <source>
        <dbReference type="Proteomes" id="UP000887574"/>
    </source>
</evidence>
<dbReference type="InterPro" id="IPR020568">
    <property type="entry name" value="Ribosomal_Su5_D2-typ_SF"/>
</dbReference>
<dbReference type="InterPro" id="IPR000640">
    <property type="entry name" value="EFG_V-like"/>
</dbReference>
<dbReference type="AlphaFoldDB" id="A0A915E6Z9"/>
<dbReference type="Gene3D" id="3.30.70.240">
    <property type="match status" value="1"/>
</dbReference>
<feature type="domain" description="Elongation factor EFG" evidence="4">
    <location>
        <begin position="159"/>
        <end position="224"/>
    </location>
</feature>